<evidence type="ECO:0000256" key="2">
    <source>
        <dbReference type="ARBA" id="ARBA00023125"/>
    </source>
</evidence>
<dbReference type="InterPro" id="IPR039536">
    <property type="entry name" value="TetR_C_Proteobacteria"/>
</dbReference>
<dbReference type="InterPro" id="IPR036271">
    <property type="entry name" value="Tet_transcr_reg_TetR-rel_C_sf"/>
</dbReference>
<keyword evidence="2 4" id="KW-0238">DNA-binding</keyword>
<dbReference type="InterPro" id="IPR009057">
    <property type="entry name" value="Homeodomain-like_sf"/>
</dbReference>
<dbReference type="EMBL" id="QURH01000317">
    <property type="protein sequence ID" value="RFU39892.1"/>
    <property type="molecule type" value="Genomic_DNA"/>
</dbReference>
<dbReference type="SUPFAM" id="SSF48498">
    <property type="entry name" value="Tetracyclin repressor-like, C-terminal domain"/>
    <property type="match status" value="1"/>
</dbReference>
<dbReference type="PANTHER" id="PTHR30055">
    <property type="entry name" value="HTH-TYPE TRANSCRIPTIONAL REGULATOR RUTR"/>
    <property type="match status" value="1"/>
</dbReference>
<reference evidence="6 7" key="1">
    <citation type="submission" date="2018-08" db="EMBL/GenBank/DDBJ databases">
        <title>Actinomadura jelena sp. nov., a novel Actinomycete isolated from soil in Chad.</title>
        <authorList>
            <person name="Shi L."/>
        </authorList>
    </citation>
    <scope>NUCLEOTIDE SEQUENCE [LARGE SCALE GENOMIC DNA]</scope>
    <source>
        <strain evidence="6 7">NEAU-G17</strain>
    </source>
</reference>
<evidence type="ECO:0000256" key="4">
    <source>
        <dbReference type="PROSITE-ProRule" id="PRU00335"/>
    </source>
</evidence>
<dbReference type="AlphaFoldDB" id="A0A372JIQ2"/>
<dbReference type="Proteomes" id="UP000261811">
    <property type="component" value="Unassembled WGS sequence"/>
</dbReference>
<keyword evidence="1" id="KW-0805">Transcription regulation</keyword>
<dbReference type="SUPFAM" id="SSF46689">
    <property type="entry name" value="Homeodomain-like"/>
    <property type="match status" value="1"/>
</dbReference>
<dbReference type="GO" id="GO:0045892">
    <property type="term" value="P:negative regulation of DNA-templated transcription"/>
    <property type="evidence" value="ECO:0007669"/>
    <property type="project" value="UniProtKB-ARBA"/>
</dbReference>
<dbReference type="PROSITE" id="PS50977">
    <property type="entry name" value="HTH_TETR_2"/>
    <property type="match status" value="1"/>
</dbReference>
<feature type="DNA-binding region" description="H-T-H motif" evidence="4">
    <location>
        <begin position="34"/>
        <end position="53"/>
    </location>
</feature>
<keyword evidence="7" id="KW-1185">Reference proteome</keyword>
<comment type="caution">
    <text evidence="6">The sequence shown here is derived from an EMBL/GenBank/DDBJ whole genome shotgun (WGS) entry which is preliminary data.</text>
</comment>
<dbReference type="PRINTS" id="PR00455">
    <property type="entry name" value="HTHTETR"/>
</dbReference>
<dbReference type="Pfam" id="PF00440">
    <property type="entry name" value="TetR_N"/>
    <property type="match status" value="1"/>
</dbReference>
<dbReference type="Gene3D" id="1.10.357.10">
    <property type="entry name" value="Tetracycline Repressor, domain 2"/>
    <property type="match status" value="1"/>
</dbReference>
<dbReference type="Gene3D" id="1.10.10.60">
    <property type="entry name" value="Homeodomain-like"/>
    <property type="match status" value="1"/>
</dbReference>
<dbReference type="InterPro" id="IPR050109">
    <property type="entry name" value="HTH-type_TetR-like_transc_reg"/>
</dbReference>
<sequence length="215" mass="23220">MAGTTAARGRIDKRQAILDAAFAVIGREGYAQAGVDVIAAEAGVAKATVYNHFGDKEALLRASFAAQAERVLAANLAALEVLADTGGDLRGLLEDVGRRLLDCYCDERSWAVRRILLAEGNRFPDLLDVTHSGVADRVLRTLADRFARLALAGRLNLTDPELAAEQFTALLIGPMEKRTRLGTRPLPERELRDSARQAVDTFLRAFGPAEAPGRP</sequence>
<protein>
    <submittedName>
        <fullName evidence="6">TetR/AcrR family transcriptional regulator</fullName>
    </submittedName>
</protein>
<organism evidence="6 7">
    <name type="scientific">Actinomadura logoneensis</name>
    <dbReference type="NCBI Taxonomy" id="2293572"/>
    <lineage>
        <taxon>Bacteria</taxon>
        <taxon>Bacillati</taxon>
        <taxon>Actinomycetota</taxon>
        <taxon>Actinomycetes</taxon>
        <taxon>Streptosporangiales</taxon>
        <taxon>Thermomonosporaceae</taxon>
        <taxon>Actinomadura</taxon>
    </lineage>
</organism>
<evidence type="ECO:0000256" key="1">
    <source>
        <dbReference type="ARBA" id="ARBA00023015"/>
    </source>
</evidence>
<dbReference type="GO" id="GO:0003700">
    <property type="term" value="F:DNA-binding transcription factor activity"/>
    <property type="evidence" value="ECO:0007669"/>
    <property type="project" value="TreeGrafter"/>
</dbReference>
<dbReference type="PANTHER" id="PTHR30055:SF146">
    <property type="entry name" value="HTH-TYPE TRANSCRIPTIONAL DUAL REGULATOR CECR"/>
    <property type="match status" value="1"/>
</dbReference>
<keyword evidence="3" id="KW-0804">Transcription</keyword>
<dbReference type="RefSeq" id="WP_117358989.1">
    <property type="nucleotide sequence ID" value="NZ_QURH01000317.1"/>
</dbReference>
<evidence type="ECO:0000256" key="3">
    <source>
        <dbReference type="ARBA" id="ARBA00023163"/>
    </source>
</evidence>
<dbReference type="OrthoDB" id="7186128at2"/>
<gene>
    <name evidence="6" type="ORF">DZF91_20015</name>
</gene>
<accession>A0A372JIQ2</accession>
<name>A0A372JIQ2_9ACTN</name>
<evidence type="ECO:0000259" key="5">
    <source>
        <dbReference type="PROSITE" id="PS50977"/>
    </source>
</evidence>
<feature type="domain" description="HTH tetR-type" evidence="5">
    <location>
        <begin position="11"/>
        <end position="71"/>
    </location>
</feature>
<dbReference type="GO" id="GO:0000976">
    <property type="term" value="F:transcription cis-regulatory region binding"/>
    <property type="evidence" value="ECO:0007669"/>
    <property type="project" value="TreeGrafter"/>
</dbReference>
<dbReference type="Pfam" id="PF14246">
    <property type="entry name" value="TetR_C_7"/>
    <property type="match status" value="1"/>
</dbReference>
<evidence type="ECO:0000313" key="6">
    <source>
        <dbReference type="EMBL" id="RFU39892.1"/>
    </source>
</evidence>
<evidence type="ECO:0000313" key="7">
    <source>
        <dbReference type="Proteomes" id="UP000261811"/>
    </source>
</evidence>
<dbReference type="FunFam" id="1.10.10.60:FF:000141">
    <property type="entry name" value="TetR family transcriptional regulator"/>
    <property type="match status" value="1"/>
</dbReference>
<proteinExistence type="predicted"/>
<dbReference type="InterPro" id="IPR001647">
    <property type="entry name" value="HTH_TetR"/>
</dbReference>